<dbReference type="OrthoDB" id="2794288at2759"/>
<evidence type="ECO:0000313" key="2">
    <source>
        <dbReference type="Proteomes" id="UP000015241"/>
    </source>
</evidence>
<accession>S8DS69</accession>
<evidence type="ECO:0008006" key="3">
    <source>
        <dbReference type="Google" id="ProtNLM"/>
    </source>
</evidence>
<dbReference type="Proteomes" id="UP000015241">
    <property type="component" value="Unassembled WGS sequence"/>
</dbReference>
<keyword evidence="2" id="KW-1185">Reference proteome</keyword>
<gene>
    <name evidence="1" type="ORF">FOMPIDRAFT_93248</name>
</gene>
<proteinExistence type="predicted"/>
<reference evidence="1 2" key="1">
    <citation type="journal article" date="2012" name="Science">
        <title>The Paleozoic origin of enzymatic lignin decomposition reconstructed from 31 fungal genomes.</title>
        <authorList>
            <person name="Floudas D."/>
            <person name="Binder M."/>
            <person name="Riley R."/>
            <person name="Barry K."/>
            <person name="Blanchette R.A."/>
            <person name="Henrissat B."/>
            <person name="Martinez A.T."/>
            <person name="Otillar R."/>
            <person name="Spatafora J.W."/>
            <person name="Yadav J.S."/>
            <person name="Aerts A."/>
            <person name="Benoit I."/>
            <person name="Boyd A."/>
            <person name="Carlson A."/>
            <person name="Copeland A."/>
            <person name="Coutinho P.M."/>
            <person name="de Vries R.P."/>
            <person name="Ferreira P."/>
            <person name="Findley K."/>
            <person name="Foster B."/>
            <person name="Gaskell J."/>
            <person name="Glotzer D."/>
            <person name="Gorecki P."/>
            <person name="Heitman J."/>
            <person name="Hesse C."/>
            <person name="Hori C."/>
            <person name="Igarashi K."/>
            <person name="Jurgens J.A."/>
            <person name="Kallen N."/>
            <person name="Kersten P."/>
            <person name="Kohler A."/>
            <person name="Kuees U."/>
            <person name="Kumar T.K.A."/>
            <person name="Kuo A."/>
            <person name="LaButti K."/>
            <person name="Larrondo L.F."/>
            <person name="Lindquist E."/>
            <person name="Ling A."/>
            <person name="Lombard V."/>
            <person name="Lucas S."/>
            <person name="Lundell T."/>
            <person name="Martin R."/>
            <person name="McLaughlin D.J."/>
            <person name="Morgenstern I."/>
            <person name="Morin E."/>
            <person name="Murat C."/>
            <person name="Nagy L.G."/>
            <person name="Nolan M."/>
            <person name="Ohm R.A."/>
            <person name="Patyshakuliyeva A."/>
            <person name="Rokas A."/>
            <person name="Ruiz-Duenas F.J."/>
            <person name="Sabat G."/>
            <person name="Salamov A."/>
            <person name="Samejima M."/>
            <person name="Schmutz J."/>
            <person name="Slot J.C."/>
            <person name="St John F."/>
            <person name="Stenlid J."/>
            <person name="Sun H."/>
            <person name="Sun S."/>
            <person name="Syed K."/>
            <person name="Tsang A."/>
            <person name="Wiebenga A."/>
            <person name="Young D."/>
            <person name="Pisabarro A."/>
            <person name="Eastwood D.C."/>
            <person name="Martin F."/>
            <person name="Cullen D."/>
            <person name="Grigoriev I.V."/>
            <person name="Hibbett D.S."/>
        </authorList>
    </citation>
    <scope>NUCLEOTIDE SEQUENCE</scope>
    <source>
        <strain evidence="2">FP-58527</strain>
    </source>
</reference>
<protein>
    <recommendedName>
        <fullName evidence="3">F-box domain-containing protein</fullName>
    </recommendedName>
</protein>
<sequence length="447" mass="50678">MTPGLPYEIEEQIVDHLHDDPTALRACSLTCSAWVPRARLHLFRTAALTCKRCCVRFLAVLESTAETEGGTGTSVGEFVRELYLPSFSLYQRGRQEGLRYEMVCQICRRLPNVTVLVIDRFDWPRFIDRLCPGGNAANIRGALTSVFRFPHLQQLRMRTLSYGIPGDALQLISSFPNLTALELVGLTGSSRDADDPPLALVPYGERCTAIRLQELIVDKWSSSIPALRDMLESLLKPPFELRLRKLHWKTGDANEDMVRDPLGAEEKVLTKLFHGARETLEEFSLNVQRDRWLEQPEHTISGHHSLSVLTLIFRLPQSGAAYWPFIPGFISKVESTALREVNLHFLSPRYDLRWDFVDWDSVSDALITLHEKHPWVLITFRFSVYISLLPMPSVAAPLRERIQRALKKGVRVVAFREGLGVNYIYNPSMPGVVDRASVALASTRTEL</sequence>
<dbReference type="AlphaFoldDB" id="S8DS69"/>
<organism evidence="1 2">
    <name type="scientific">Fomitopsis schrenkii</name>
    <name type="common">Brown rot fungus</name>
    <dbReference type="NCBI Taxonomy" id="2126942"/>
    <lineage>
        <taxon>Eukaryota</taxon>
        <taxon>Fungi</taxon>
        <taxon>Dikarya</taxon>
        <taxon>Basidiomycota</taxon>
        <taxon>Agaricomycotina</taxon>
        <taxon>Agaricomycetes</taxon>
        <taxon>Polyporales</taxon>
        <taxon>Fomitopsis</taxon>
    </lineage>
</organism>
<dbReference type="InParanoid" id="S8DS69"/>
<evidence type="ECO:0000313" key="1">
    <source>
        <dbReference type="EMBL" id="EPS96096.1"/>
    </source>
</evidence>
<dbReference type="STRING" id="743788.S8DS69"/>
<dbReference type="HOGENOM" id="CLU_036316_4_1_1"/>
<dbReference type="EMBL" id="KE504194">
    <property type="protein sequence ID" value="EPS96096.1"/>
    <property type="molecule type" value="Genomic_DNA"/>
</dbReference>
<name>S8DS69_FOMSC</name>